<evidence type="ECO:0000313" key="3">
    <source>
        <dbReference type="Proteomes" id="UP000282087"/>
    </source>
</evidence>
<dbReference type="AlphaFoldDB" id="A0A3M6VG94"/>
<dbReference type="VEuPathDB" id="FungiDB:DD237_006256"/>
<dbReference type="Proteomes" id="UP000282087">
    <property type="component" value="Unassembled WGS sequence"/>
</dbReference>
<feature type="signal peptide" evidence="1">
    <location>
        <begin position="1"/>
        <end position="23"/>
    </location>
</feature>
<protein>
    <submittedName>
        <fullName evidence="2">Uncharacterized protein</fullName>
    </submittedName>
</protein>
<proteinExistence type="predicted"/>
<gene>
    <name evidence="2" type="ORF">DD238_006182</name>
</gene>
<evidence type="ECO:0000256" key="1">
    <source>
        <dbReference type="SAM" id="SignalP"/>
    </source>
</evidence>
<accession>A0A3M6VG94</accession>
<dbReference type="EMBL" id="QLLG01000250">
    <property type="protein sequence ID" value="RMX65407.1"/>
    <property type="molecule type" value="Genomic_DNA"/>
</dbReference>
<keyword evidence="1" id="KW-0732">Signal</keyword>
<comment type="caution">
    <text evidence="2">The sequence shown here is derived from an EMBL/GenBank/DDBJ whole genome shotgun (WGS) entry which is preliminary data.</text>
</comment>
<name>A0A3M6VG94_9STRA</name>
<reference evidence="2 3" key="1">
    <citation type="submission" date="2018-06" db="EMBL/GenBank/DDBJ databases">
        <title>Comparative genomics of downy mildews reveals potential adaptations to biotrophy.</title>
        <authorList>
            <person name="Fletcher K."/>
            <person name="Klosterman S.J."/>
            <person name="Derevnina L."/>
            <person name="Martin F."/>
            <person name="Koike S."/>
            <person name="Reyes Chin-Wo S."/>
            <person name="Mou B."/>
            <person name="Michelmore R."/>
        </authorList>
    </citation>
    <scope>NUCLEOTIDE SEQUENCE [LARGE SCALE GENOMIC DNA]</scope>
    <source>
        <strain evidence="2 3">R14</strain>
    </source>
</reference>
<keyword evidence="3" id="KW-1185">Reference proteome</keyword>
<sequence length="97" mass="10687">MAYSTLLVRFVLLYTALCSLVDAQLIPRRPPGVTLGNGSVTLVSNSSPFGRVHVIYFSNKASINLSHIQVAAKLKSLAQKTFLWDHKYNGCLVKTHV</sequence>
<evidence type="ECO:0000313" key="2">
    <source>
        <dbReference type="EMBL" id="RMX65407.1"/>
    </source>
</evidence>
<organism evidence="2 3">
    <name type="scientific">Peronospora effusa</name>
    <dbReference type="NCBI Taxonomy" id="542832"/>
    <lineage>
        <taxon>Eukaryota</taxon>
        <taxon>Sar</taxon>
        <taxon>Stramenopiles</taxon>
        <taxon>Oomycota</taxon>
        <taxon>Peronosporomycetes</taxon>
        <taxon>Peronosporales</taxon>
        <taxon>Peronosporaceae</taxon>
        <taxon>Peronospora</taxon>
    </lineage>
</organism>
<feature type="chain" id="PRO_5018075840" evidence="1">
    <location>
        <begin position="24"/>
        <end position="97"/>
    </location>
</feature>